<dbReference type="Proteomes" id="UP000036851">
    <property type="component" value="Unassembled WGS sequence"/>
</dbReference>
<reference evidence="5 6" key="1">
    <citation type="journal article" date="2015" name="Int. J. Syst. Evol. Microbiol.">
        <title>Erwinia iniecta sp. nov., isolated from Russian wheat aphids (Diuraphis noxia).</title>
        <authorList>
            <person name="Campillo T."/>
            <person name="Luna E."/>
            <person name="Portier P."/>
            <person name="Fischer-Le Saux M."/>
            <person name="Lapitan N."/>
            <person name="Tisserat N.A."/>
            <person name="Leach J.E."/>
        </authorList>
    </citation>
    <scope>NUCLEOTIDE SEQUENCE [LARGE SCALE GENOMIC DNA]</scope>
    <source>
        <strain evidence="3 6">B120</strain>
        <strain evidence="4 5">B149</strain>
    </source>
</reference>
<evidence type="ECO:0000313" key="5">
    <source>
        <dbReference type="Proteomes" id="UP000036851"/>
    </source>
</evidence>
<protein>
    <recommendedName>
        <fullName evidence="7">Periplasmic protein YqjC</fullName>
    </recommendedName>
</protein>
<evidence type="ECO:0008006" key="7">
    <source>
        <dbReference type="Google" id="ProtNLM"/>
    </source>
</evidence>
<dbReference type="STRING" id="1560201.NG42_21100"/>
<accession>A0A0L7T342</accession>
<dbReference type="OrthoDB" id="8689941at2"/>
<dbReference type="PATRIC" id="fig|1560201.3.peg.4474"/>
<keyword evidence="6" id="KW-1185">Reference proteome</keyword>
<feature type="region of interest" description="Disordered" evidence="1">
    <location>
        <begin position="65"/>
        <end position="103"/>
    </location>
</feature>
<organism evidence="4 5">
    <name type="scientific">Winslowiella iniecta</name>
    <dbReference type="NCBI Taxonomy" id="1560201"/>
    <lineage>
        <taxon>Bacteria</taxon>
        <taxon>Pseudomonadati</taxon>
        <taxon>Pseudomonadota</taxon>
        <taxon>Gammaproteobacteria</taxon>
        <taxon>Enterobacterales</taxon>
        <taxon>Erwiniaceae</taxon>
        <taxon>Winslowiella</taxon>
    </lineage>
</organism>
<dbReference type="Pfam" id="PF06476">
    <property type="entry name" value="DUF1090"/>
    <property type="match status" value="1"/>
</dbReference>
<dbReference type="RefSeq" id="WP_052902897.1">
    <property type="nucleotide sequence ID" value="NZ_JRXE01000044.1"/>
</dbReference>
<evidence type="ECO:0000313" key="4">
    <source>
        <dbReference type="EMBL" id="KOC89827.1"/>
    </source>
</evidence>
<sequence length="123" mass="14151">MKFRFVLCLGLLSLTGFAQAAEPLCQQKEQAIQHQIDMARKHDNQRRVTGLERALTEARAGCTDARLKSEHQEKIEKHKHEVAERERDLSEAREKGDSDKIAKREKKLAEAREELKEVEAAPY</sequence>
<proteinExistence type="predicted"/>
<evidence type="ECO:0000313" key="3">
    <source>
        <dbReference type="EMBL" id="KOC87313.1"/>
    </source>
</evidence>
<evidence type="ECO:0000256" key="1">
    <source>
        <dbReference type="SAM" id="MobiDB-lite"/>
    </source>
</evidence>
<evidence type="ECO:0000256" key="2">
    <source>
        <dbReference type="SAM" id="SignalP"/>
    </source>
</evidence>
<keyword evidence="2" id="KW-0732">Signal</keyword>
<evidence type="ECO:0000313" key="6">
    <source>
        <dbReference type="Proteomes" id="UP000037088"/>
    </source>
</evidence>
<dbReference type="InterPro" id="IPR009468">
    <property type="entry name" value="DUF1090"/>
</dbReference>
<gene>
    <name evidence="3" type="ORF">NG42_21100</name>
    <name evidence="4" type="ORF">NG43_18305</name>
</gene>
<dbReference type="AlphaFoldDB" id="A0A0L7T342"/>
<dbReference type="EMBL" id="JRXF01000034">
    <property type="protein sequence ID" value="KOC89827.1"/>
    <property type="molecule type" value="Genomic_DNA"/>
</dbReference>
<feature type="signal peptide" evidence="2">
    <location>
        <begin position="1"/>
        <end position="20"/>
    </location>
</feature>
<feature type="chain" id="PRO_5010427057" description="Periplasmic protein YqjC" evidence="2">
    <location>
        <begin position="21"/>
        <end position="123"/>
    </location>
</feature>
<name>A0A0L7T342_9GAMM</name>
<comment type="caution">
    <text evidence="4">The sequence shown here is derived from an EMBL/GenBank/DDBJ whole genome shotgun (WGS) entry which is preliminary data.</text>
</comment>
<dbReference type="EMBL" id="JRXE01000044">
    <property type="protein sequence ID" value="KOC87313.1"/>
    <property type="molecule type" value="Genomic_DNA"/>
</dbReference>
<dbReference type="Proteomes" id="UP000037088">
    <property type="component" value="Unassembled WGS sequence"/>
</dbReference>